<comment type="similarity">
    <text evidence="2">Belongs to the PheA/TfdB FAD monooxygenase family.</text>
</comment>
<dbReference type="AlphaFoldDB" id="A0A9P6JLM4"/>
<dbReference type="Gene3D" id="3.30.70.2450">
    <property type="match status" value="1"/>
</dbReference>
<dbReference type="InterPro" id="IPR036249">
    <property type="entry name" value="Thioredoxin-like_sf"/>
</dbReference>
<evidence type="ECO:0000259" key="6">
    <source>
        <dbReference type="Pfam" id="PF01494"/>
    </source>
</evidence>
<dbReference type="Pfam" id="PF01494">
    <property type="entry name" value="FAD_binding_3"/>
    <property type="match status" value="1"/>
</dbReference>
<feature type="domain" description="FAD-binding" evidence="6">
    <location>
        <begin position="16"/>
        <end position="366"/>
    </location>
</feature>
<dbReference type="OrthoDB" id="1716816at2759"/>
<dbReference type="PRINTS" id="PR00420">
    <property type="entry name" value="RNGMNOXGNASE"/>
</dbReference>
<dbReference type="InterPro" id="IPR002938">
    <property type="entry name" value="FAD-bd"/>
</dbReference>
<protein>
    <submittedName>
        <fullName evidence="7">FAD binding domain-containing protein</fullName>
    </submittedName>
</protein>
<dbReference type="InterPro" id="IPR050641">
    <property type="entry name" value="RIFMO-like"/>
</dbReference>
<comment type="cofactor">
    <cofactor evidence="1">
        <name>FAD</name>
        <dbReference type="ChEBI" id="CHEBI:57692"/>
    </cofactor>
</comment>
<dbReference type="GO" id="GO:0071949">
    <property type="term" value="F:FAD binding"/>
    <property type="evidence" value="ECO:0007669"/>
    <property type="project" value="InterPro"/>
</dbReference>
<dbReference type="GO" id="GO:0016709">
    <property type="term" value="F:oxidoreductase activity, acting on paired donors, with incorporation or reduction of molecular oxygen, NAD(P)H as one donor, and incorporation of one atom of oxygen"/>
    <property type="evidence" value="ECO:0007669"/>
    <property type="project" value="UniProtKB-ARBA"/>
</dbReference>
<dbReference type="Gene3D" id="3.50.50.60">
    <property type="entry name" value="FAD/NAD(P)-binding domain"/>
    <property type="match status" value="1"/>
</dbReference>
<accession>A0A9P6JLM4</accession>
<dbReference type="SUPFAM" id="SSF52833">
    <property type="entry name" value="Thioredoxin-like"/>
    <property type="match status" value="1"/>
</dbReference>
<proteinExistence type="inferred from homology"/>
<dbReference type="EMBL" id="MU157885">
    <property type="protein sequence ID" value="KAF9525331.1"/>
    <property type="molecule type" value="Genomic_DNA"/>
</dbReference>
<evidence type="ECO:0000256" key="5">
    <source>
        <dbReference type="ARBA" id="ARBA00023002"/>
    </source>
</evidence>
<name>A0A9P6JLM4_9AGAR</name>
<dbReference type="SUPFAM" id="SSF51905">
    <property type="entry name" value="FAD/NAD(P)-binding domain"/>
    <property type="match status" value="1"/>
</dbReference>
<keyword evidence="8" id="KW-1185">Reference proteome</keyword>
<evidence type="ECO:0000256" key="3">
    <source>
        <dbReference type="ARBA" id="ARBA00022630"/>
    </source>
</evidence>
<dbReference type="PANTHER" id="PTHR43004:SF19">
    <property type="entry name" value="BINDING MONOOXYGENASE, PUTATIVE (JCVI)-RELATED"/>
    <property type="match status" value="1"/>
</dbReference>
<reference evidence="7" key="1">
    <citation type="submission" date="2020-11" db="EMBL/GenBank/DDBJ databases">
        <authorList>
            <consortium name="DOE Joint Genome Institute"/>
            <person name="Ahrendt S."/>
            <person name="Riley R."/>
            <person name="Andreopoulos W."/>
            <person name="Labutti K."/>
            <person name="Pangilinan J."/>
            <person name="Ruiz-Duenas F.J."/>
            <person name="Barrasa J.M."/>
            <person name="Sanchez-Garcia M."/>
            <person name="Camarero S."/>
            <person name="Miyauchi S."/>
            <person name="Serrano A."/>
            <person name="Linde D."/>
            <person name="Babiker R."/>
            <person name="Drula E."/>
            <person name="Ayuso-Fernandez I."/>
            <person name="Pacheco R."/>
            <person name="Padilla G."/>
            <person name="Ferreira P."/>
            <person name="Barriuso J."/>
            <person name="Kellner H."/>
            <person name="Castanera R."/>
            <person name="Alfaro M."/>
            <person name="Ramirez L."/>
            <person name="Pisabarro A.G."/>
            <person name="Kuo A."/>
            <person name="Tritt A."/>
            <person name="Lipzen A."/>
            <person name="He G."/>
            <person name="Yan M."/>
            <person name="Ng V."/>
            <person name="Cullen D."/>
            <person name="Martin F."/>
            <person name="Rosso M.-N."/>
            <person name="Henrissat B."/>
            <person name="Hibbett D."/>
            <person name="Martinez A.T."/>
            <person name="Grigoriev I.V."/>
        </authorList>
    </citation>
    <scope>NUCLEOTIDE SEQUENCE</scope>
    <source>
        <strain evidence="7">CBS 506.95</strain>
    </source>
</reference>
<keyword evidence="5" id="KW-0560">Oxidoreductase</keyword>
<organism evidence="7 8">
    <name type="scientific">Crepidotus variabilis</name>
    <dbReference type="NCBI Taxonomy" id="179855"/>
    <lineage>
        <taxon>Eukaryota</taxon>
        <taxon>Fungi</taxon>
        <taxon>Dikarya</taxon>
        <taxon>Basidiomycota</taxon>
        <taxon>Agaricomycotina</taxon>
        <taxon>Agaricomycetes</taxon>
        <taxon>Agaricomycetidae</taxon>
        <taxon>Agaricales</taxon>
        <taxon>Agaricineae</taxon>
        <taxon>Crepidotaceae</taxon>
        <taxon>Crepidotus</taxon>
    </lineage>
</organism>
<keyword evidence="3" id="KW-0285">Flavoprotein</keyword>
<dbReference type="InterPro" id="IPR036188">
    <property type="entry name" value="FAD/NAD-bd_sf"/>
</dbReference>
<evidence type="ECO:0000313" key="8">
    <source>
        <dbReference type="Proteomes" id="UP000807306"/>
    </source>
</evidence>
<dbReference type="Proteomes" id="UP000807306">
    <property type="component" value="Unassembled WGS sequence"/>
</dbReference>
<dbReference type="Gene3D" id="3.40.30.120">
    <property type="match status" value="1"/>
</dbReference>
<dbReference type="PANTHER" id="PTHR43004">
    <property type="entry name" value="TRK SYSTEM POTASSIUM UPTAKE PROTEIN"/>
    <property type="match status" value="1"/>
</dbReference>
<evidence type="ECO:0000313" key="7">
    <source>
        <dbReference type="EMBL" id="KAF9525331.1"/>
    </source>
</evidence>
<keyword evidence="4" id="KW-0274">FAD</keyword>
<comment type="caution">
    <text evidence="7">The sequence shown here is derived from an EMBL/GenBank/DDBJ whole genome shotgun (WGS) entry which is preliminary data.</text>
</comment>
<gene>
    <name evidence="7" type="ORF">CPB83DRAFT_859646</name>
</gene>
<evidence type="ECO:0000256" key="2">
    <source>
        <dbReference type="ARBA" id="ARBA00007801"/>
    </source>
</evidence>
<sequence>MPISSSLANGSSAKPEVLIVGTGTTGLYLALALKSSGITPRIIDKLTRPAYGHKGSALWPRTLEIIESFGFIDHVLEKAMFPYPVCRYKTGTMEPASPNFNMFPKQESPDCVFKEPRFLGQNVHQTLVISSVFSQRGLMVERGVELIALEQFEDHVAVKLRHIAEGTIEETRFKYIVGCDGAKGLVRKYIGLDFIGESRLQRFAVGDLRLSPKSTFPHDTWHVWGSMGDVSLILRPSDTSREFALQVGGAHFAKYPEIFESLQSLRKFLAKMTGTNIFDEAEFPFMGPYNVNIRMTKTFSQGRVFLAGDACHLHTPSGGQGLNTGIQDSYNLGWKLALAVKGLAHPALLTSYEAERIPVVSAMLQLTTSVWNLGTQNSTADAMADVQNHQEFHQLGVNYRGSEWVIDDEIDRDKDAKDVSPYGGDVKGRIYAGDRAPNVSGLREFKDSEEIIRMFKLFDAGHHTVLVFADGLEVPSFDSMFHKLTSDIVRFVVIYQAGVFTKGINHRKGWTLVEDVEGSAHQSYQITSDGPKLFVIRPDGYIGARVHTAERVEEYFKVIIHM</sequence>
<evidence type="ECO:0000256" key="4">
    <source>
        <dbReference type="ARBA" id="ARBA00022827"/>
    </source>
</evidence>
<evidence type="ECO:0000256" key="1">
    <source>
        <dbReference type="ARBA" id="ARBA00001974"/>
    </source>
</evidence>